<dbReference type="PANTHER" id="PTHR47234:SF3">
    <property type="entry name" value="SECRETIN_TONB SHORT N-TERMINAL DOMAIN-CONTAINING PROTEIN"/>
    <property type="match status" value="1"/>
</dbReference>
<comment type="subcellular location">
    <subcellularLocation>
        <location evidence="1">Cell outer membrane</location>
        <topology evidence="1">Multi-pass membrane protein</topology>
    </subcellularLocation>
</comment>
<name>A0A3B0T2P5_9ZZZZ</name>
<evidence type="ECO:0000313" key="9">
    <source>
        <dbReference type="EMBL" id="VAW11210.1"/>
    </source>
</evidence>
<dbReference type="Gene3D" id="2.60.40.1120">
    <property type="entry name" value="Carboxypeptidase-like, regulatory domain"/>
    <property type="match status" value="1"/>
</dbReference>
<evidence type="ECO:0000256" key="3">
    <source>
        <dbReference type="ARBA" id="ARBA00022692"/>
    </source>
</evidence>
<dbReference type="PANTHER" id="PTHR47234">
    <property type="match status" value="1"/>
</dbReference>
<keyword evidence="4" id="KW-0798">TonB box</keyword>
<proteinExistence type="predicted"/>
<dbReference type="InterPro" id="IPR036942">
    <property type="entry name" value="Beta-barrel_TonB_sf"/>
</dbReference>
<dbReference type="AlphaFoldDB" id="A0A3B0T2P5"/>
<evidence type="ECO:0000259" key="7">
    <source>
        <dbReference type="Pfam" id="PF00593"/>
    </source>
</evidence>
<evidence type="ECO:0000259" key="8">
    <source>
        <dbReference type="Pfam" id="PF07715"/>
    </source>
</evidence>
<organism evidence="9">
    <name type="scientific">hydrothermal vent metagenome</name>
    <dbReference type="NCBI Taxonomy" id="652676"/>
    <lineage>
        <taxon>unclassified sequences</taxon>
        <taxon>metagenomes</taxon>
        <taxon>ecological metagenomes</taxon>
    </lineage>
</organism>
<protein>
    <submittedName>
        <fullName evidence="9">Outer membrane TonB-dependent transporter, utilization system for glycans and polysaccharides (PUL), SusC family</fullName>
    </submittedName>
</protein>
<dbReference type="FunFam" id="2.60.40.1120:FF:000003">
    <property type="entry name" value="Outer membrane protein Omp121"/>
    <property type="match status" value="1"/>
</dbReference>
<dbReference type="InterPro" id="IPR008969">
    <property type="entry name" value="CarboxyPept-like_regulatory"/>
</dbReference>
<keyword evidence="2" id="KW-0813">Transport</keyword>
<dbReference type="Pfam" id="PF00593">
    <property type="entry name" value="TonB_dep_Rec_b-barrel"/>
    <property type="match status" value="1"/>
</dbReference>
<evidence type="ECO:0000256" key="6">
    <source>
        <dbReference type="ARBA" id="ARBA00023237"/>
    </source>
</evidence>
<evidence type="ECO:0000256" key="4">
    <source>
        <dbReference type="ARBA" id="ARBA00023077"/>
    </source>
</evidence>
<dbReference type="PROSITE" id="PS52016">
    <property type="entry name" value="TONB_DEPENDENT_REC_3"/>
    <property type="match status" value="1"/>
</dbReference>
<evidence type="ECO:0000256" key="5">
    <source>
        <dbReference type="ARBA" id="ARBA00023136"/>
    </source>
</evidence>
<dbReference type="Pfam" id="PF07715">
    <property type="entry name" value="Plug"/>
    <property type="match status" value="1"/>
</dbReference>
<keyword evidence="6" id="KW-0998">Cell outer membrane</keyword>
<dbReference type="Gene3D" id="2.170.130.10">
    <property type="entry name" value="TonB-dependent receptor, plug domain"/>
    <property type="match status" value="1"/>
</dbReference>
<dbReference type="SUPFAM" id="SSF49464">
    <property type="entry name" value="Carboxypeptidase regulatory domain-like"/>
    <property type="match status" value="1"/>
</dbReference>
<dbReference type="Pfam" id="PF13715">
    <property type="entry name" value="CarbopepD_reg_2"/>
    <property type="match status" value="1"/>
</dbReference>
<keyword evidence="5" id="KW-0472">Membrane</keyword>
<dbReference type="InterPro" id="IPR012910">
    <property type="entry name" value="Plug_dom"/>
</dbReference>
<feature type="domain" description="TonB-dependent receptor plug" evidence="8">
    <location>
        <begin position="228"/>
        <end position="348"/>
    </location>
</feature>
<dbReference type="EMBL" id="UOEL01000054">
    <property type="protein sequence ID" value="VAW11210.1"/>
    <property type="molecule type" value="Genomic_DNA"/>
</dbReference>
<dbReference type="InterPro" id="IPR037066">
    <property type="entry name" value="Plug_dom_sf"/>
</dbReference>
<dbReference type="Gene3D" id="2.40.170.20">
    <property type="entry name" value="TonB-dependent receptor, beta-barrel domain"/>
    <property type="match status" value="1"/>
</dbReference>
<sequence length="1060" mass="116409">MKKYINAWRSNSSMLKFDLKMKLTVFFAIVSLFQLKANDSYSQNTKLSLDVKKVTLNEVIREIESLSEFKFLYNRKDIELNRIVSIKAKRKRITAILSEVFLGSDIEFEVLHKQIVLTKSKVRPAGTAIREQEREIKGTVKDEAGNPLPGASVIVKGTTNGVQTDFDGNFTINVTADDDVLTISYIGHRSVDVTVAGQTNISVVLKEAAAQLEEVVMVGSRGRPRTQLESVAPIDVIGTRVFEASPQAETSQIMQYAAPSFHSTKQNIGHGTDHVDPISLRGLGADQTLVLINGKRRHASSLMNANGTVGRGQVGTDLNAIPVAAIERIEVLRDGAAAQYGSDAIAGVINIVLKKSVNKGEVRVTTGFLAAPPEAPSFLEDFNPYSGNSDLASTRGEGGGESVQVSANYGVEVGEKGGFLNFTMNYLTRNPFNRMDDYTIQMFGEDDPRRGNAVAEFAAFNQSDPGAIAAYNAQFGDEFGFAVVNELNDFEGRRVANMGGSGTTNAGLVINTELPLSENSTFYANVMYNYRLGSATGFVRRPNQGARQSGLWPLGFSPHLDSDIQDLSGTIGLKSNFKGWDIDISNDYGQNSFKWTIFNSNNASLGLESPTSFDAGQLKYTQNVMNFDISKNHDVGFSLNTAFGSEFRLENFKQFAGQEESWQNYDGGIKEAGSQVFPGYQPGNATDEYRFNTAIYADFEAEFTESWLLTAAGRYENYSDFGGRFNYKIGTRYKFGDLFALRGAYSTGFRAPSLPQKFFSSFSLQFISLPDGTIDGVNIAHLTEDSFVRRQFGIQALKPETSRNISLGFTTRPFKGFSMTVDAYQIDIKDRIGITGRFNGSQDPRFATILSNARLSQVQFMANAVDTKTKGIDFVMSYNIPFDSGSLTFTGAGNFTETKVPRNDAGDPIIKTGEFLRGFETVLFNREEVSRIEVAQPTRKIILGAIFNLNRFTMAANATNFGTVDYIHPIAAPIANVWNNGALETLDQTFSAKTLVDLSLSFQLTDAFNIGVSGSNIFNVYPDRQTHSANYGGGMFAYSRRVSQFGLAGAGYNFNLSFKF</sequence>
<accession>A0A3B0T2P5</accession>
<dbReference type="InterPro" id="IPR039426">
    <property type="entry name" value="TonB-dep_rcpt-like"/>
</dbReference>
<gene>
    <name evidence="9" type="ORF">MNBD_BACTEROID03-1241</name>
</gene>
<reference evidence="9" key="1">
    <citation type="submission" date="2018-06" db="EMBL/GenBank/DDBJ databases">
        <authorList>
            <person name="Zhirakovskaya E."/>
        </authorList>
    </citation>
    <scope>NUCLEOTIDE SEQUENCE</scope>
</reference>
<feature type="domain" description="TonB-dependent receptor-like beta-barrel" evidence="7">
    <location>
        <begin position="528"/>
        <end position="1017"/>
    </location>
</feature>
<evidence type="ECO:0000256" key="1">
    <source>
        <dbReference type="ARBA" id="ARBA00004571"/>
    </source>
</evidence>
<dbReference type="InterPro" id="IPR000531">
    <property type="entry name" value="Beta-barrel_TonB"/>
</dbReference>
<dbReference type="SUPFAM" id="SSF56935">
    <property type="entry name" value="Porins"/>
    <property type="match status" value="1"/>
</dbReference>
<evidence type="ECO:0000256" key="2">
    <source>
        <dbReference type="ARBA" id="ARBA00022448"/>
    </source>
</evidence>
<keyword evidence="3" id="KW-0812">Transmembrane</keyword>
<dbReference type="GO" id="GO:0009279">
    <property type="term" value="C:cell outer membrane"/>
    <property type="evidence" value="ECO:0007669"/>
    <property type="project" value="UniProtKB-SubCell"/>
</dbReference>